<dbReference type="InterPro" id="IPR003709">
    <property type="entry name" value="VanY-like_core_dom"/>
</dbReference>
<keyword evidence="3" id="KW-1185">Reference proteome</keyword>
<evidence type="ECO:0000259" key="1">
    <source>
        <dbReference type="PROSITE" id="PS50927"/>
    </source>
</evidence>
<dbReference type="GO" id="GO:0008233">
    <property type="term" value="F:peptidase activity"/>
    <property type="evidence" value="ECO:0007669"/>
    <property type="project" value="InterPro"/>
</dbReference>
<accession>A0A4P7SI07</accession>
<dbReference type="Pfam" id="PF02557">
    <property type="entry name" value="VanY"/>
    <property type="match status" value="1"/>
</dbReference>
<dbReference type="InterPro" id="IPR009045">
    <property type="entry name" value="Zn_M74/Hedgehog-like"/>
</dbReference>
<dbReference type="OrthoDB" id="516973at2"/>
<dbReference type="Gene3D" id="3.30.1380.10">
    <property type="match status" value="1"/>
</dbReference>
<dbReference type="SMART" id="SM00108">
    <property type="entry name" value="B_lectin"/>
    <property type="match status" value="3"/>
</dbReference>
<organism evidence="2 3">
    <name type="scientific">Cellulomonas shaoxiangyii</name>
    <dbReference type="NCBI Taxonomy" id="2566013"/>
    <lineage>
        <taxon>Bacteria</taxon>
        <taxon>Bacillati</taxon>
        <taxon>Actinomycetota</taxon>
        <taxon>Actinomycetes</taxon>
        <taxon>Micrococcales</taxon>
        <taxon>Cellulomonadaceae</taxon>
        <taxon>Cellulomonas</taxon>
    </lineage>
</organism>
<proteinExistence type="predicted"/>
<evidence type="ECO:0000313" key="2">
    <source>
        <dbReference type="EMBL" id="QCB93228.1"/>
    </source>
</evidence>
<dbReference type="InterPro" id="IPR001480">
    <property type="entry name" value="Bulb-type_lectin_dom"/>
</dbReference>
<dbReference type="SUPFAM" id="SSF55166">
    <property type="entry name" value="Hedgehog/DD-peptidase"/>
    <property type="match status" value="1"/>
</dbReference>
<feature type="domain" description="Bulb-type lectin" evidence="1">
    <location>
        <begin position="92"/>
        <end position="199"/>
    </location>
</feature>
<name>A0A4P7SI07_9CELL</name>
<dbReference type="KEGG" id="celz:E5225_06345"/>
<dbReference type="Gene3D" id="2.90.10.10">
    <property type="entry name" value="Bulb-type lectin domain"/>
    <property type="match status" value="2"/>
</dbReference>
<dbReference type="AlphaFoldDB" id="A0A4P7SI07"/>
<feature type="domain" description="Bulb-type lectin" evidence="1">
    <location>
        <begin position="203"/>
        <end position="321"/>
    </location>
</feature>
<gene>
    <name evidence="2" type="ORF">E5225_06345</name>
</gene>
<feature type="domain" description="Bulb-type lectin" evidence="1">
    <location>
        <begin position="325"/>
        <end position="429"/>
    </location>
</feature>
<protein>
    <recommendedName>
        <fullName evidence="1">Bulb-type lectin domain-containing protein</fullName>
    </recommendedName>
</protein>
<sequence length="591" mass="58829">MTAPTDRRHRGPATPARRVRFPATAGEQSGARPCASRAEVLPWISRWSQGVAVGVPGGGNRVRPSSAAVLAVPLAAVLVVAAGGPAAAGPGEDVLRGGETLVPGQALVAPGGAHTLLLQPDGSLGLYGLDGAVRWSSGRGVPGSTVRATESGDVEAVAPDGTVVWRTGTAVPGGVLQVREDGDLVVVDGAGTVAWESGTAQEPASLSGPVRLAPGDVLSSPDGLHNLFVLPDVGVQLMGPDGTVRWAPGVDGTEAAGAAPGGPAVALELRRDGNLVAVDADGTWLWRSRTAGQGGTTLSLRDDGTLALLAADGAPVWSSGAPIGPAELGPGAELAAGASLGSPSGHLRLEVAGGALVASFDGDPLWTSGTTTGVTLRLQDDGDLVLLDAAGAPVWGTGTAGRPGARLALEETAVVLVGPVGEVLWQVAVPEGRVPSGAAPAGGVPSGAVPTDCGLVDGPVAQGDTVVTSGGIRVHPCLAPAVDALVEAARADGIELGGGGWRSAEQQIALRRAHCGPTDWHVYEAPASSCSPSTAPPGSSRHERGLAIDFTAGGRTLGAGSAGYTWLVEHAADHGLENLPGEPWHWSVDGR</sequence>
<dbReference type="Gene3D" id="2.90.10.30">
    <property type="match status" value="1"/>
</dbReference>
<evidence type="ECO:0000313" key="3">
    <source>
        <dbReference type="Proteomes" id="UP000296469"/>
    </source>
</evidence>
<dbReference type="Proteomes" id="UP000296469">
    <property type="component" value="Chromosome"/>
</dbReference>
<dbReference type="PROSITE" id="PS50927">
    <property type="entry name" value="BULB_LECTIN"/>
    <property type="match status" value="3"/>
</dbReference>
<dbReference type="GO" id="GO:0006508">
    <property type="term" value="P:proteolysis"/>
    <property type="evidence" value="ECO:0007669"/>
    <property type="project" value="InterPro"/>
</dbReference>
<dbReference type="InterPro" id="IPR036426">
    <property type="entry name" value="Bulb-type_lectin_dom_sf"/>
</dbReference>
<dbReference type="EMBL" id="CP039291">
    <property type="protein sequence ID" value="QCB93228.1"/>
    <property type="molecule type" value="Genomic_DNA"/>
</dbReference>
<reference evidence="2 3" key="1">
    <citation type="submission" date="2019-04" db="EMBL/GenBank/DDBJ databases">
        <title>Isolation and identification of Cellulomonas shaoxiangyii sp. Nov. isolated from feces of the Tibetan antelopes (Pantholops hodgsonii) in the Qinghai-Tibet plateau of China.</title>
        <authorList>
            <person name="Tian Z."/>
        </authorList>
    </citation>
    <scope>NUCLEOTIDE SEQUENCE [LARGE SCALE GENOMIC DNA]</scope>
    <source>
        <strain evidence="2 3">Z28</strain>
    </source>
</reference>
<dbReference type="CDD" id="cd14814">
    <property type="entry name" value="Peptidase_M15"/>
    <property type="match status" value="1"/>
</dbReference>
<dbReference type="SUPFAM" id="SSF51110">
    <property type="entry name" value="alpha-D-mannose-specific plant lectins"/>
    <property type="match status" value="3"/>
</dbReference>